<comment type="similarity">
    <text evidence="7">Belongs to the plant Proton pump-interactor protein family.</text>
</comment>
<dbReference type="EMBL" id="CM010717">
    <property type="protein sequence ID" value="RZC53168.1"/>
    <property type="molecule type" value="Genomic_DNA"/>
</dbReference>
<name>A0A4Y7J087_PAPSO</name>
<dbReference type="PANTHER" id="PTHR32219:SF2">
    <property type="entry name" value="PROTON PUMP-INTERACTOR 1"/>
    <property type="match status" value="1"/>
</dbReference>
<evidence type="ECO:0000313" key="9">
    <source>
        <dbReference type="EMBL" id="RZC53168.1"/>
    </source>
</evidence>
<dbReference type="PANTHER" id="PTHR32219">
    <property type="entry name" value="RNA-BINDING PROTEIN YLMH-RELATED"/>
    <property type="match status" value="1"/>
</dbReference>
<evidence type="ECO:0000256" key="1">
    <source>
        <dbReference type="ARBA" id="ARBA00004162"/>
    </source>
</evidence>
<feature type="coiled-coil region" evidence="8">
    <location>
        <begin position="220"/>
        <end position="254"/>
    </location>
</feature>
<dbReference type="GO" id="GO:0005886">
    <property type="term" value="C:plasma membrane"/>
    <property type="evidence" value="ECO:0007669"/>
    <property type="project" value="UniProtKB-SubCell"/>
</dbReference>
<accession>A0A4Y7J087</accession>
<evidence type="ECO:0000256" key="6">
    <source>
        <dbReference type="ARBA" id="ARBA00023136"/>
    </source>
</evidence>
<gene>
    <name evidence="9" type="ORF">C5167_012025</name>
</gene>
<evidence type="ECO:0000256" key="4">
    <source>
        <dbReference type="ARBA" id="ARBA00022989"/>
    </source>
</evidence>
<proteinExistence type="inferred from homology"/>
<evidence type="ECO:0000256" key="2">
    <source>
        <dbReference type="ARBA" id="ARBA00022475"/>
    </source>
</evidence>
<dbReference type="Proteomes" id="UP000316621">
    <property type="component" value="Chromosome 3"/>
</dbReference>
<keyword evidence="3" id="KW-0812">Transmembrane</keyword>
<comment type="subcellular location">
    <subcellularLocation>
        <location evidence="1">Cell membrane</location>
        <topology evidence="1">Single-pass membrane protein</topology>
    </subcellularLocation>
</comment>
<organism evidence="9 10">
    <name type="scientific">Papaver somniferum</name>
    <name type="common">Opium poppy</name>
    <dbReference type="NCBI Taxonomy" id="3469"/>
    <lineage>
        <taxon>Eukaryota</taxon>
        <taxon>Viridiplantae</taxon>
        <taxon>Streptophyta</taxon>
        <taxon>Embryophyta</taxon>
        <taxon>Tracheophyta</taxon>
        <taxon>Spermatophyta</taxon>
        <taxon>Magnoliopsida</taxon>
        <taxon>Ranunculales</taxon>
        <taxon>Papaveraceae</taxon>
        <taxon>Papaveroideae</taxon>
        <taxon>Papaver</taxon>
    </lineage>
</organism>
<evidence type="ECO:0000313" key="10">
    <source>
        <dbReference type="Proteomes" id="UP000316621"/>
    </source>
</evidence>
<sequence>MGSIFSSPTIPVWDGGHDTIGKHDQNQFNRDLSFYFVKYRIYQNHELETMISHAGKEIRNMDQTCNLIRETILQRKLIKDDYRRWLDWLSWEDDRYKKVINEKKTKIDYRSQARIGEIRAKFDTVGKKGDDTCTSEKELNNRVCSLHFRTRCAKSTFVKEKQLLQGIKQLEETRPGIVANDALKQKRFNESMEWVGRPIRPEHCSCRSSRRRKNLKDMDLDKLKREKQVFSARAKNAEETWKATENEILSLELKLAGIIEKRTVKEKLLVKLKEQLSEEKLNYNQQHYNKYESFLRDARTLDAEKNTSALEELSHTEV</sequence>
<keyword evidence="2" id="KW-1003">Cell membrane</keyword>
<evidence type="ECO:0000256" key="3">
    <source>
        <dbReference type="ARBA" id="ARBA00022692"/>
    </source>
</evidence>
<keyword evidence="4" id="KW-1133">Transmembrane helix</keyword>
<evidence type="ECO:0000256" key="7">
    <source>
        <dbReference type="ARBA" id="ARBA00038080"/>
    </source>
</evidence>
<keyword evidence="6" id="KW-0472">Membrane</keyword>
<evidence type="ECO:0000256" key="5">
    <source>
        <dbReference type="ARBA" id="ARBA00023054"/>
    </source>
</evidence>
<reference evidence="9 10" key="1">
    <citation type="journal article" date="2018" name="Science">
        <title>The opium poppy genome and morphinan production.</title>
        <authorList>
            <person name="Guo L."/>
            <person name="Winzer T."/>
            <person name="Yang X."/>
            <person name="Li Y."/>
            <person name="Ning Z."/>
            <person name="He Z."/>
            <person name="Teodor R."/>
            <person name="Lu Y."/>
            <person name="Bowser T.A."/>
            <person name="Graham I.A."/>
            <person name="Ye K."/>
        </authorList>
    </citation>
    <scope>NUCLEOTIDE SEQUENCE [LARGE SCALE GENOMIC DNA]</scope>
    <source>
        <strain evidence="10">cv. HN1</strain>
        <tissue evidence="9">Leaves</tissue>
    </source>
</reference>
<dbReference type="OMA" id="MISHAGK"/>
<keyword evidence="10" id="KW-1185">Reference proteome</keyword>
<protein>
    <submittedName>
        <fullName evidence="9">Uncharacterized protein</fullName>
    </submittedName>
</protein>
<dbReference type="Gramene" id="RZC53168">
    <property type="protein sequence ID" value="RZC53168"/>
    <property type="gene ID" value="C5167_012025"/>
</dbReference>
<dbReference type="InterPro" id="IPR055282">
    <property type="entry name" value="PPI1-4"/>
</dbReference>
<dbReference type="AlphaFoldDB" id="A0A4Y7J087"/>
<keyword evidence="5 8" id="KW-0175">Coiled coil</keyword>
<evidence type="ECO:0000256" key="8">
    <source>
        <dbReference type="SAM" id="Coils"/>
    </source>
</evidence>